<evidence type="ECO:0000313" key="1">
    <source>
        <dbReference type="EMBL" id="VEJ29921.1"/>
    </source>
</evidence>
<name>A0A3S5BUU6_9MICC</name>
<dbReference type="EMBL" id="LR134521">
    <property type="protein sequence ID" value="VEJ29921.1"/>
    <property type="molecule type" value="Genomic_DNA"/>
</dbReference>
<gene>
    <name evidence="1" type="ORF">NCTC10918_01193</name>
</gene>
<protein>
    <submittedName>
        <fullName evidence="1">Uncharacterized protein</fullName>
    </submittedName>
</protein>
<evidence type="ECO:0000313" key="2">
    <source>
        <dbReference type="Proteomes" id="UP000270988"/>
    </source>
</evidence>
<dbReference type="Proteomes" id="UP000270988">
    <property type="component" value="Chromosome"/>
</dbReference>
<organism evidence="1 2">
    <name type="scientific">Rothia dentocariosa</name>
    <dbReference type="NCBI Taxonomy" id="2047"/>
    <lineage>
        <taxon>Bacteria</taxon>
        <taxon>Bacillati</taxon>
        <taxon>Actinomycetota</taxon>
        <taxon>Actinomycetes</taxon>
        <taxon>Micrococcales</taxon>
        <taxon>Micrococcaceae</taxon>
        <taxon>Rothia</taxon>
    </lineage>
</organism>
<sequence length="42" mass="4844">MGSVIGCPHGPFRDVLAPVHSFYPVLVWIRYRYTTCKAHIVR</sequence>
<accession>A0A3S5BUU6</accession>
<proteinExistence type="predicted"/>
<reference evidence="1 2" key="1">
    <citation type="submission" date="2018-12" db="EMBL/GenBank/DDBJ databases">
        <authorList>
            <consortium name="Pathogen Informatics"/>
        </authorList>
    </citation>
    <scope>NUCLEOTIDE SEQUENCE [LARGE SCALE GENOMIC DNA]</scope>
    <source>
        <strain evidence="1 2">NCTC10918</strain>
    </source>
</reference>
<dbReference type="AlphaFoldDB" id="A0A3S5BUU6"/>